<accession>A0A7R9IA96</accession>
<proteinExistence type="predicted"/>
<evidence type="ECO:0000259" key="1">
    <source>
        <dbReference type="Pfam" id="PF00128"/>
    </source>
</evidence>
<name>A0A7R9IA96_9NEOP</name>
<dbReference type="EMBL" id="OE000009">
    <property type="protein sequence ID" value="CAD7451872.1"/>
    <property type="molecule type" value="Genomic_DNA"/>
</dbReference>
<dbReference type="InterPro" id="IPR006047">
    <property type="entry name" value="GH13_cat_dom"/>
</dbReference>
<protein>
    <recommendedName>
        <fullName evidence="1">Glycosyl hydrolase family 13 catalytic domain-containing protein</fullName>
    </recommendedName>
</protein>
<dbReference type="GO" id="GO:0005975">
    <property type="term" value="P:carbohydrate metabolic process"/>
    <property type="evidence" value="ECO:0007669"/>
    <property type="project" value="InterPro"/>
</dbReference>
<dbReference type="AlphaFoldDB" id="A0A7R9IA96"/>
<dbReference type="Pfam" id="PF00128">
    <property type="entry name" value="Alpha-amylase"/>
    <property type="match status" value="1"/>
</dbReference>
<evidence type="ECO:0000313" key="2">
    <source>
        <dbReference type="EMBL" id="CAD7451872.1"/>
    </source>
</evidence>
<gene>
    <name evidence="2" type="ORF">TTEB3V08_LOCUS72</name>
</gene>
<sequence length="93" mass="10423">MSRSVYLSFSTNATTWLPVNPNYLTLNLAAQVNADESESHYKVYQRLTGLRQTNTIQRGSLDTQVISELIFSFSRQVKFCSSCLSNAAPLSLK</sequence>
<organism evidence="2">
    <name type="scientific">Timema tahoe</name>
    <dbReference type="NCBI Taxonomy" id="61484"/>
    <lineage>
        <taxon>Eukaryota</taxon>
        <taxon>Metazoa</taxon>
        <taxon>Ecdysozoa</taxon>
        <taxon>Arthropoda</taxon>
        <taxon>Hexapoda</taxon>
        <taxon>Insecta</taxon>
        <taxon>Pterygota</taxon>
        <taxon>Neoptera</taxon>
        <taxon>Polyneoptera</taxon>
        <taxon>Phasmatodea</taxon>
        <taxon>Timematodea</taxon>
        <taxon>Timematoidea</taxon>
        <taxon>Timematidae</taxon>
        <taxon>Timema</taxon>
    </lineage>
</organism>
<reference evidence="2" key="1">
    <citation type="submission" date="2020-11" db="EMBL/GenBank/DDBJ databases">
        <authorList>
            <person name="Tran Van P."/>
        </authorList>
    </citation>
    <scope>NUCLEOTIDE SEQUENCE</scope>
</reference>
<feature type="domain" description="Glycosyl hydrolase family 13 catalytic" evidence="1">
    <location>
        <begin position="9"/>
        <end position="56"/>
    </location>
</feature>
<dbReference type="Gene3D" id="3.20.20.80">
    <property type="entry name" value="Glycosidases"/>
    <property type="match status" value="1"/>
</dbReference>